<comment type="caution">
    <text evidence="2">The sequence shown here is derived from an EMBL/GenBank/DDBJ whole genome shotgun (WGS) entry which is preliminary data.</text>
</comment>
<dbReference type="InterPro" id="IPR014966">
    <property type="entry name" value="FRG-dom"/>
</dbReference>
<evidence type="ECO:0000313" key="2">
    <source>
        <dbReference type="EMBL" id="MBF0935407.1"/>
    </source>
</evidence>
<accession>A0A929QUB4</accession>
<gene>
    <name evidence="2" type="ORF">HXK00_07200</name>
</gene>
<feature type="domain" description="FRG" evidence="1">
    <location>
        <begin position="25"/>
        <end position="123"/>
    </location>
</feature>
<evidence type="ECO:0000313" key="3">
    <source>
        <dbReference type="Proteomes" id="UP000757900"/>
    </source>
</evidence>
<reference evidence="2" key="1">
    <citation type="submission" date="2020-04" db="EMBL/GenBank/DDBJ databases">
        <title>Deep metagenomics examines the oral microbiome during advanced dental caries in children, revealing novel taxa and co-occurrences with host molecules.</title>
        <authorList>
            <person name="Baker J.L."/>
            <person name="Morton J.T."/>
            <person name="Dinis M."/>
            <person name="Alvarez R."/>
            <person name="Tran N.C."/>
            <person name="Knight R."/>
            <person name="Edlund A."/>
        </authorList>
    </citation>
    <scope>NUCLEOTIDE SEQUENCE</scope>
    <source>
        <strain evidence="2">JCVI_23_bin.16</strain>
    </source>
</reference>
<evidence type="ECO:0000259" key="1">
    <source>
        <dbReference type="SMART" id="SM00901"/>
    </source>
</evidence>
<dbReference type="EMBL" id="JABZFV010000222">
    <property type="protein sequence ID" value="MBF0935407.1"/>
    <property type="molecule type" value="Genomic_DNA"/>
</dbReference>
<sequence>MRVNKVISDISSAIQELSNGKSNTEDYIYCFRGEGQDYKGSKLTPTLFRAIGNRKSVPDMELIDLLSDYNVVDANDRKNLAKSIAGQHFLSLSRLLDITFSMLPAIYFASSSSDNMDKDGIVYVFQFPKAFSPSSMYINQYYDKLINRELTPYYQNFKVLTHAQWNDRIKAQSGGFVLFPGSRVKQIPDCYFKAVIIPKDQKKQIVDELRTYFGMEDAIIYPEKDKKRNLILDKLQLIKDELGMFEND</sequence>
<organism evidence="2 3">
    <name type="scientific">Abiotrophia defectiva</name>
    <name type="common">Streptococcus defectivus</name>
    <dbReference type="NCBI Taxonomy" id="46125"/>
    <lineage>
        <taxon>Bacteria</taxon>
        <taxon>Bacillati</taxon>
        <taxon>Bacillota</taxon>
        <taxon>Bacilli</taxon>
        <taxon>Lactobacillales</taxon>
        <taxon>Aerococcaceae</taxon>
        <taxon>Abiotrophia</taxon>
    </lineage>
</organism>
<dbReference type="Proteomes" id="UP000757900">
    <property type="component" value="Unassembled WGS sequence"/>
</dbReference>
<name>A0A929QUB4_ABIDE</name>
<dbReference type="Pfam" id="PF08867">
    <property type="entry name" value="FRG"/>
    <property type="match status" value="1"/>
</dbReference>
<dbReference type="SMART" id="SM00901">
    <property type="entry name" value="FRG"/>
    <property type="match status" value="1"/>
</dbReference>
<proteinExistence type="predicted"/>
<dbReference type="AlphaFoldDB" id="A0A929QUB4"/>
<protein>
    <submittedName>
        <fullName evidence="2">FRG domain-containing protein</fullName>
    </submittedName>
</protein>
<feature type="non-terminal residue" evidence="2">
    <location>
        <position position="248"/>
    </location>
</feature>